<gene>
    <name evidence="9" type="ORF">HYG82_05685</name>
</gene>
<dbReference type="KEGG" id="haly:HYG82_05685"/>
<dbReference type="PANTHER" id="PTHR13887">
    <property type="entry name" value="GLUTATHIONE S-TRANSFERASE KAPPA"/>
    <property type="match status" value="1"/>
</dbReference>
<accession>A0A7D5GMB5</accession>
<evidence type="ECO:0000256" key="4">
    <source>
        <dbReference type="ARBA" id="ARBA00022982"/>
    </source>
</evidence>
<evidence type="ECO:0000256" key="3">
    <source>
        <dbReference type="ARBA" id="ARBA00022729"/>
    </source>
</evidence>
<dbReference type="AlphaFoldDB" id="A0A7D5GMB5"/>
<dbReference type="GeneID" id="56032762"/>
<evidence type="ECO:0000256" key="1">
    <source>
        <dbReference type="ARBA" id="ARBA00005791"/>
    </source>
</evidence>
<evidence type="ECO:0000313" key="10">
    <source>
        <dbReference type="Proteomes" id="UP000509241"/>
    </source>
</evidence>
<name>A0A7D5GMB5_9EURY</name>
<dbReference type="Proteomes" id="UP000509241">
    <property type="component" value="Chromosome"/>
</dbReference>
<evidence type="ECO:0000256" key="5">
    <source>
        <dbReference type="ARBA" id="ARBA00023002"/>
    </source>
</evidence>
<comment type="similarity">
    <text evidence="1">Belongs to the thioredoxin family. DsbA subfamily.</text>
</comment>
<keyword evidence="4" id="KW-0813">Transport</keyword>
<dbReference type="EMBL" id="CP058601">
    <property type="protein sequence ID" value="QLG48373.1"/>
    <property type="molecule type" value="Genomic_DNA"/>
</dbReference>
<evidence type="ECO:0000256" key="2">
    <source>
        <dbReference type="ARBA" id="ARBA00007787"/>
    </source>
</evidence>
<keyword evidence="7" id="KW-0676">Redox-active center</keyword>
<evidence type="ECO:0000259" key="8">
    <source>
        <dbReference type="Pfam" id="PF13462"/>
    </source>
</evidence>
<protein>
    <submittedName>
        <fullName evidence="9">Thioredoxin domain-containing protein</fullName>
    </submittedName>
</protein>
<comment type="similarity">
    <text evidence="2">Belongs to the glutaredoxin family.</text>
</comment>
<dbReference type="Gene3D" id="3.40.30.10">
    <property type="entry name" value="Glutaredoxin"/>
    <property type="match status" value="1"/>
</dbReference>
<dbReference type="GO" id="GO:0016491">
    <property type="term" value="F:oxidoreductase activity"/>
    <property type="evidence" value="ECO:0007669"/>
    <property type="project" value="UniProtKB-KW"/>
</dbReference>
<keyword evidence="10" id="KW-1185">Reference proteome</keyword>
<dbReference type="PANTHER" id="PTHR13887:SF14">
    <property type="entry name" value="DISULFIDE BOND FORMATION PROTEIN D"/>
    <property type="match status" value="1"/>
</dbReference>
<evidence type="ECO:0000256" key="6">
    <source>
        <dbReference type="ARBA" id="ARBA00023157"/>
    </source>
</evidence>
<reference evidence="9 10" key="1">
    <citation type="submission" date="2020-07" db="EMBL/GenBank/DDBJ databases">
        <authorList>
            <person name="Cui H."/>
        </authorList>
    </citation>
    <scope>NUCLEOTIDE SEQUENCE [LARGE SCALE GENOMIC DNA]</scope>
    <source>
        <strain evidence="9 10">YPL8</strain>
    </source>
</reference>
<dbReference type="Pfam" id="PF13462">
    <property type="entry name" value="Thioredoxin_4"/>
    <property type="match status" value="1"/>
</dbReference>
<dbReference type="InterPro" id="IPR012336">
    <property type="entry name" value="Thioredoxin-like_fold"/>
</dbReference>
<keyword evidence="5" id="KW-0560">Oxidoreductase</keyword>
<proteinExistence type="inferred from homology"/>
<keyword evidence="3" id="KW-0732">Signal</keyword>
<organism evidence="9 10">
    <name type="scientific">Natrinema halophilum</name>
    <dbReference type="NCBI Taxonomy" id="1699371"/>
    <lineage>
        <taxon>Archaea</taxon>
        <taxon>Methanobacteriati</taxon>
        <taxon>Methanobacteriota</taxon>
        <taxon>Stenosarchaea group</taxon>
        <taxon>Halobacteria</taxon>
        <taxon>Halobacteriales</taxon>
        <taxon>Natrialbaceae</taxon>
        <taxon>Natrinema</taxon>
    </lineage>
</organism>
<sequence>MSLDQPSRRAVLAGTGTLLGSGSLYYATRSDESADHDLSPPFHSSDEPSALGVELREKPIMGSPDAPLELYYWTDFQCPFCERFERETLPELVRNHVRPGTVRIVFISLPYFGADSMTAAVAGKCVWDQVRRSEPTAYWDWHTAIFDEQGEKNSGWASAENLVEYTHSVSGVDAAALETCLEERRSELEARIDADAERARSGGISSTPTFVVFDRDLESGTSLVGAQPIERFDEAIDRYESG</sequence>
<evidence type="ECO:0000313" key="9">
    <source>
        <dbReference type="EMBL" id="QLG48373.1"/>
    </source>
</evidence>
<keyword evidence="6" id="KW-1015">Disulfide bond</keyword>
<dbReference type="OrthoDB" id="15256at2157"/>
<feature type="domain" description="Thioredoxin-like fold" evidence="8">
    <location>
        <begin position="57"/>
        <end position="237"/>
    </location>
</feature>
<dbReference type="InterPro" id="IPR036249">
    <property type="entry name" value="Thioredoxin-like_sf"/>
</dbReference>
<keyword evidence="4" id="KW-0249">Electron transport</keyword>
<dbReference type="SUPFAM" id="SSF52833">
    <property type="entry name" value="Thioredoxin-like"/>
    <property type="match status" value="1"/>
</dbReference>
<evidence type="ECO:0000256" key="7">
    <source>
        <dbReference type="ARBA" id="ARBA00023284"/>
    </source>
</evidence>
<dbReference type="RefSeq" id="WP_179260112.1">
    <property type="nucleotide sequence ID" value="NZ_CP058601.1"/>
</dbReference>